<keyword evidence="1" id="KW-0677">Repeat</keyword>
<evidence type="ECO:0000259" key="5">
    <source>
        <dbReference type="Pfam" id="PF23598"/>
    </source>
</evidence>
<dbReference type="InterPro" id="IPR058922">
    <property type="entry name" value="WHD_DRP"/>
</dbReference>
<sequence length="977" mass="111099">MDVAIDNLSRKLDQRISSTSDGAIISALTLIKKEFQHKIQPFIGDAEGNDNNWVLPTVQLFLSPVVHLVRDRDKDDYDKEIDVRRRKLMRWLSQVTCLVRDVEDVVDTCYLHSFDLNNAAISTKILQFLSTDYYPARSSNTFNFQGALQLVKYNFRLFKGPLGIYEQSELLPGFVDKVKKIATQLQEEAHQMELGEATNEQLYGSPRKSRRFASFSTKKLLESTEIVGREVEINRLAADLLQADEPFLTVFGITGPGGIGKTTLAKAVYERVKYRFDCHAMLFMPQHQTEDLPKEMLKGLLKSESVMAPNNFLDAMDDSHVKDIISRYLHGKRFLLVLDDVPKLEELLDIRSALPFECGGSKILFTSRTLDWSKHAIALRLQPLQPESASELLRRHAFLDVDDDVDKYWHSVQFEAEEILENCIGSPLTIATIGGMISSNDPTNVSEWMRVSKRLNEADYLLTCFADLHPTLKSCFLYAAVLPRYYEIDCKWLQRLWIAEGFVESLPDKTVEEVAKAQMNELVQRNFFQVVREDTQGEILSCWILRPMRDFAFGRAGRHQLCTIFQKGGNLFMDRLLLHSRNSSGDDNGSIGKGENINLSRLYTLVVLGGLGKYKPRFNAPKLLSGFKLLSVLEFQELSIEVLPDTIGNLGLLRYLGLRGCKKLKILPTSLNKTHRLQFLDIRDTLVRDLPLYFRNLKMLRHLLLAHSFSERVVKLHGEIQYITDLQVLAGVKLTASIARDLKCFPRLQKLSTGDVKSEHMEALVESFEQMDLLRSLTFKCAIGDHIEAKWLHSLRDLQKLRVGGHLVNLLDFVGSLSSLKHLYIFDCPMNQDPLEALRHLPNLVLLSLCNAHEGKDICFPTKGFQILKKLSILRSAQLIQWNEIKKGSMPKLQLLSIASCHNLNKFPQGLDNLASLQQMQVINMPTTFMEEAMHFRSHSRFSLAIQSDANISKIFYSTKSSSFVTAKVSSDSSKAT</sequence>
<keyword evidence="7" id="KW-1185">Reference proteome</keyword>
<dbReference type="EMBL" id="JBAMMX010000027">
    <property type="protein sequence ID" value="KAK6913512.1"/>
    <property type="molecule type" value="Genomic_DNA"/>
</dbReference>
<comment type="caution">
    <text evidence="6">The sequence shown here is derived from an EMBL/GenBank/DDBJ whole genome shotgun (WGS) entry which is preliminary data.</text>
</comment>
<dbReference type="Gene3D" id="1.10.10.10">
    <property type="entry name" value="Winged helix-like DNA-binding domain superfamily/Winged helix DNA-binding domain"/>
    <property type="match status" value="1"/>
</dbReference>
<feature type="domain" description="NB-ARC" evidence="3">
    <location>
        <begin position="230"/>
        <end position="398"/>
    </location>
</feature>
<evidence type="ECO:0000313" key="7">
    <source>
        <dbReference type="Proteomes" id="UP001370490"/>
    </source>
</evidence>
<dbReference type="InterPro" id="IPR042197">
    <property type="entry name" value="Apaf_helical"/>
</dbReference>
<dbReference type="GO" id="GO:0043531">
    <property type="term" value="F:ADP binding"/>
    <property type="evidence" value="ECO:0007669"/>
    <property type="project" value="InterPro"/>
</dbReference>
<protein>
    <submittedName>
        <fullName evidence="6">NB-ARC</fullName>
    </submittedName>
</protein>
<dbReference type="Pfam" id="PF23598">
    <property type="entry name" value="LRR_14"/>
    <property type="match status" value="1"/>
</dbReference>
<dbReference type="SUPFAM" id="SSF52540">
    <property type="entry name" value="P-loop containing nucleoside triphosphate hydrolases"/>
    <property type="match status" value="1"/>
</dbReference>
<gene>
    <name evidence="6" type="ORF">RJ641_023113</name>
</gene>
<accession>A0AAN8UP50</accession>
<evidence type="ECO:0000256" key="1">
    <source>
        <dbReference type="ARBA" id="ARBA00022737"/>
    </source>
</evidence>
<organism evidence="6 7">
    <name type="scientific">Dillenia turbinata</name>
    <dbReference type="NCBI Taxonomy" id="194707"/>
    <lineage>
        <taxon>Eukaryota</taxon>
        <taxon>Viridiplantae</taxon>
        <taxon>Streptophyta</taxon>
        <taxon>Embryophyta</taxon>
        <taxon>Tracheophyta</taxon>
        <taxon>Spermatophyta</taxon>
        <taxon>Magnoliopsida</taxon>
        <taxon>eudicotyledons</taxon>
        <taxon>Gunneridae</taxon>
        <taxon>Pentapetalae</taxon>
        <taxon>Dilleniales</taxon>
        <taxon>Dilleniaceae</taxon>
        <taxon>Dillenia</taxon>
    </lineage>
</organism>
<proteinExistence type="predicted"/>
<reference evidence="6 7" key="1">
    <citation type="submission" date="2023-12" db="EMBL/GenBank/DDBJ databases">
        <title>A high-quality genome assembly for Dillenia turbinata (Dilleniales).</title>
        <authorList>
            <person name="Chanderbali A."/>
        </authorList>
    </citation>
    <scope>NUCLEOTIDE SEQUENCE [LARGE SCALE GENOMIC DNA]</scope>
    <source>
        <strain evidence="6">LSX21</strain>
        <tissue evidence="6">Leaf</tissue>
    </source>
</reference>
<dbReference type="PANTHER" id="PTHR36766:SF70">
    <property type="entry name" value="DISEASE RESISTANCE PROTEIN RGA4"/>
    <property type="match status" value="1"/>
</dbReference>
<dbReference type="AlphaFoldDB" id="A0AAN8UP50"/>
<feature type="domain" description="Disease resistance protein winged helix" evidence="4">
    <location>
        <begin position="483"/>
        <end position="552"/>
    </location>
</feature>
<dbReference type="Pfam" id="PF23559">
    <property type="entry name" value="WHD_DRP"/>
    <property type="match status" value="1"/>
</dbReference>
<dbReference type="InterPro" id="IPR002182">
    <property type="entry name" value="NB-ARC"/>
</dbReference>
<dbReference type="InterPro" id="IPR032675">
    <property type="entry name" value="LRR_dom_sf"/>
</dbReference>
<dbReference type="SUPFAM" id="SSF52058">
    <property type="entry name" value="L domain-like"/>
    <property type="match status" value="1"/>
</dbReference>
<dbReference type="Gene3D" id="3.80.10.10">
    <property type="entry name" value="Ribonuclease Inhibitor"/>
    <property type="match status" value="1"/>
</dbReference>
<name>A0AAN8UP50_9MAGN</name>
<dbReference type="GO" id="GO:0006952">
    <property type="term" value="P:defense response"/>
    <property type="evidence" value="ECO:0007669"/>
    <property type="project" value="UniProtKB-KW"/>
</dbReference>
<feature type="domain" description="Disease resistance R13L4/SHOC-2-like LRR" evidence="5">
    <location>
        <begin position="622"/>
        <end position="923"/>
    </location>
</feature>
<dbReference type="InterPro" id="IPR027417">
    <property type="entry name" value="P-loop_NTPase"/>
</dbReference>
<evidence type="ECO:0000313" key="6">
    <source>
        <dbReference type="EMBL" id="KAK6913512.1"/>
    </source>
</evidence>
<evidence type="ECO:0000259" key="4">
    <source>
        <dbReference type="Pfam" id="PF23559"/>
    </source>
</evidence>
<dbReference type="Gene3D" id="1.10.8.430">
    <property type="entry name" value="Helical domain of apoptotic protease-activating factors"/>
    <property type="match status" value="1"/>
</dbReference>
<dbReference type="Pfam" id="PF00931">
    <property type="entry name" value="NB-ARC"/>
    <property type="match status" value="1"/>
</dbReference>
<evidence type="ECO:0000259" key="3">
    <source>
        <dbReference type="Pfam" id="PF00931"/>
    </source>
</evidence>
<dbReference type="PANTHER" id="PTHR36766">
    <property type="entry name" value="PLANT BROAD-SPECTRUM MILDEW RESISTANCE PROTEIN RPW8"/>
    <property type="match status" value="1"/>
</dbReference>
<dbReference type="InterPro" id="IPR036388">
    <property type="entry name" value="WH-like_DNA-bd_sf"/>
</dbReference>
<dbReference type="PRINTS" id="PR00364">
    <property type="entry name" value="DISEASERSIST"/>
</dbReference>
<dbReference type="Gene3D" id="3.40.50.300">
    <property type="entry name" value="P-loop containing nucleotide triphosphate hydrolases"/>
    <property type="match status" value="1"/>
</dbReference>
<evidence type="ECO:0000256" key="2">
    <source>
        <dbReference type="ARBA" id="ARBA00022821"/>
    </source>
</evidence>
<dbReference type="Proteomes" id="UP001370490">
    <property type="component" value="Unassembled WGS sequence"/>
</dbReference>
<keyword evidence="2" id="KW-0611">Plant defense</keyword>
<dbReference type="InterPro" id="IPR055414">
    <property type="entry name" value="LRR_R13L4/SHOC2-like"/>
</dbReference>